<dbReference type="InterPro" id="IPR029055">
    <property type="entry name" value="Ntn_hydrolases_N"/>
</dbReference>
<accession>A0ABR4H2H4</accession>
<comment type="caution">
    <text evidence="1">The sequence shown here is derived from an EMBL/GenBank/DDBJ whole genome shotgun (WGS) entry which is preliminary data.</text>
</comment>
<sequence>MTGFDFSNYNRNAALQARGAPGPKATSTGTTIVGCIYDNGVVVRTPPAIGSFVVDEVPSMLTYRYRLLQIPEQLVVPL</sequence>
<keyword evidence="2" id="KW-1185">Reference proteome</keyword>
<name>A0ABR4H2H4_9EURO</name>
<evidence type="ECO:0000313" key="2">
    <source>
        <dbReference type="Proteomes" id="UP001610334"/>
    </source>
</evidence>
<gene>
    <name evidence="1" type="ORF">BJX63DRAFT_345832</name>
</gene>
<organism evidence="1 2">
    <name type="scientific">Aspergillus granulosus</name>
    <dbReference type="NCBI Taxonomy" id="176169"/>
    <lineage>
        <taxon>Eukaryota</taxon>
        <taxon>Fungi</taxon>
        <taxon>Dikarya</taxon>
        <taxon>Ascomycota</taxon>
        <taxon>Pezizomycotina</taxon>
        <taxon>Eurotiomycetes</taxon>
        <taxon>Eurotiomycetidae</taxon>
        <taxon>Eurotiales</taxon>
        <taxon>Aspergillaceae</taxon>
        <taxon>Aspergillus</taxon>
        <taxon>Aspergillus subgen. Nidulantes</taxon>
    </lineage>
</organism>
<proteinExistence type="predicted"/>
<dbReference type="SUPFAM" id="SSF56235">
    <property type="entry name" value="N-terminal nucleophile aminohydrolases (Ntn hydrolases)"/>
    <property type="match status" value="1"/>
</dbReference>
<protein>
    <submittedName>
        <fullName evidence="1">Uncharacterized protein</fullName>
    </submittedName>
</protein>
<dbReference type="Proteomes" id="UP001610334">
    <property type="component" value="Unassembled WGS sequence"/>
</dbReference>
<reference evidence="1 2" key="1">
    <citation type="submission" date="2024-07" db="EMBL/GenBank/DDBJ databases">
        <title>Section-level genome sequencing and comparative genomics of Aspergillus sections Usti and Cavernicolus.</title>
        <authorList>
            <consortium name="Lawrence Berkeley National Laboratory"/>
            <person name="Nybo J.L."/>
            <person name="Vesth T.C."/>
            <person name="Theobald S."/>
            <person name="Frisvad J.C."/>
            <person name="Larsen T.O."/>
            <person name="Kjaerboelling I."/>
            <person name="Rothschild-Mancinelli K."/>
            <person name="Lyhne E.K."/>
            <person name="Kogle M.E."/>
            <person name="Barry K."/>
            <person name="Clum A."/>
            <person name="Na H."/>
            <person name="Ledsgaard L."/>
            <person name="Lin J."/>
            <person name="Lipzen A."/>
            <person name="Kuo A."/>
            <person name="Riley R."/>
            <person name="Mondo S."/>
            <person name="Labutti K."/>
            <person name="Haridas S."/>
            <person name="Pangalinan J."/>
            <person name="Salamov A.A."/>
            <person name="Simmons B.A."/>
            <person name="Magnuson J.K."/>
            <person name="Chen J."/>
            <person name="Drula E."/>
            <person name="Henrissat B."/>
            <person name="Wiebenga A."/>
            <person name="Lubbers R.J."/>
            <person name="Gomes A.C."/>
            <person name="Makela M.R."/>
            <person name="Stajich J."/>
            <person name="Grigoriev I.V."/>
            <person name="Mortensen U.H."/>
            <person name="De Vries R.P."/>
            <person name="Baker S.E."/>
            <person name="Andersen M.R."/>
        </authorList>
    </citation>
    <scope>NUCLEOTIDE SEQUENCE [LARGE SCALE GENOMIC DNA]</scope>
    <source>
        <strain evidence="1 2">CBS 588.65</strain>
    </source>
</reference>
<evidence type="ECO:0000313" key="1">
    <source>
        <dbReference type="EMBL" id="KAL2809658.1"/>
    </source>
</evidence>
<dbReference type="EMBL" id="JBFXLT010000084">
    <property type="protein sequence ID" value="KAL2809658.1"/>
    <property type="molecule type" value="Genomic_DNA"/>
</dbReference>